<dbReference type="Gene3D" id="3.40.190.10">
    <property type="entry name" value="Periplasmic binding protein-like II"/>
    <property type="match status" value="1"/>
</dbReference>
<dbReference type="AlphaFoldDB" id="A0A8T0LBQ5"/>
<dbReference type="Proteomes" id="UP000743370">
    <property type="component" value="Unassembled WGS sequence"/>
</dbReference>
<comment type="caution">
    <text evidence="2">The sequence shown here is derived from an EMBL/GenBank/DDBJ whole genome shotgun (WGS) entry which is preliminary data.</text>
</comment>
<proteinExistence type="predicted"/>
<keyword evidence="1" id="KW-0812">Transmembrane</keyword>
<sequence length="191" mass="21022">MRLSHGDTIAILTWDATASASCGLRQKKGNGAIASSRAAKLYGLDILAEGIQFSRTSANTDDFKNRRYTPNLTDLSSPISVSLPLHCWFSSLVLPSMDVGDLNNNRLWIVCMSKVVIIIVSFGLTGYLDYQRKEKLGKELQRYNSLFLPSARYNIDASRGYGIYKVSSGPSSSFMLSLFVNLVFVIPPTPA</sequence>
<accession>A0A8T0LBQ5</accession>
<keyword evidence="1" id="KW-1133">Transmembrane helix</keyword>
<protein>
    <submittedName>
        <fullName evidence="2">Uncharacterized protein</fullName>
    </submittedName>
</protein>
<name>A0A8T0LBQ5_PHAAN</name>
<feature type="transmembrane region" description="Helical" evidence="1">
    <location>
        <begin position="107"/>
        <end position="128"/>
    </location>
</feature>
<organism evidence="2 3">
    <name type="scientific">Phaseolus angularis</name>
    <name type="common">Azuki bean</name>
    <name type="synonym">Vigna angularis</name>
    <dbReference type="NCBI Taxonomy" id="3914"/>
    <lineage>
        <taxon>Eukaryota</taxon>
        <taxon>Viridiplantae</taxon>
        <taxon>Streptophyta</taxon>
        <taxon>Embryophyta</taxon>
        <taxon>Tracheophyta</taxon>
        <taxon>Spermatophyta</taxon>
        <taxon>Magnoliopsida</taxon>
        <taxon>eudicotyledons</taxon>
        <taxon>Gunneridae</taxon>
        <taxon>Pentapetalae</taxon>
        <taxon>rosids</taxon>
        <taxon>fabids</taxon>
        <taxon>Fabales</taxon>
        <taxon>Fabaceae</taxon>
        <taxon>Papilionoideae</taxon>
        <taxon>50 kb inversion clade</taxon>
        <taxon>NPAAA clade</taxon>
        <taxon>indigoferoid/millettioid clade</taxon>
        <taxon>Phaseoleae</taxon>
        <taxon>Vigna</taxon>
    </lineage>
</organism>
<evidence type="ECO:0000256" key="1">
    <source>
        <dbReference type="SAM" id="Phobius"/>
    </source>
</evidence>
<reference evidence="2 3" key="1">
    <citation type="submission" date="2020-05" db="EMBL/GenBank/DDBJ databases">
        <title>Vigna angularis (adzuki bean) Var. LongXiaoDou No. 4 denovo assembly.</title>
        <authorList>
            <person name="Xiang H."/>
        </authorList>
    </citation>
    <scope>NUCLEOTIDE SEQUENCE [LARGE SCALE GENOMIC DNA]</scope>
    <source>
        <tissue evidence="2">Leaf</tissue>
    </source>
</reference>
<evidence type="ECO:0000313" key="2">
    <source>
        <dbReference type="EMBL" id="KAG2409496.1"/>
    </source>
</evidence>
<keyword evidence="1" id="KW-0472">Membrane</keyword>
<evidence type="ECO:0000313" key="3">
    <source>
        <dbReference type="Proteomes" id="UP000743370"/>
    </source>
</evidence>
<dbReference type="EMBL" id="JABFOF010000001">
    <property type="protein sequence ID" value="KAG2409496.1"/>
    <property type="molecule type" value="Genomic_DNA"/>
</dbReference>
<gene>
    <name evidence="2" type="ORF">HKW66_Vig0001610</name>
</gene>